<keyword evidence="4 6" id="KW-1133">Transmembrane helix</keyword>
<comment type="caution">
    <text evidence="7">The sequence shown here is derived from an EMBL/GenBank/DDBJ whole genome shotgun (WGS) entry which is preliminary data.</text>
</comment>
<evidence type="ECO:0000256" key="4">
    <source>
        <dbReference type="ARBA" id="ARBA00022989"/>
    </source>
</evidence>
<dbReference type="Proteomes" id="UP000646827">
    <property type="component" value="Unassembled WGS sequence"/>
</dbReference>
<evidence type="ECO:0000256" key="1">
    <source>
        <dbReference type="ARBA" id="ARBA00004141"/>
    </source>
</evidence>
<dbReference type="GO" id="GO:0005886">
    <property type="term" value="C:plasma membrane"/>
    <property type="evidence" value="ECO:0007669"/>
    <property type="project" value="TreeGrafter"/>
</dbReference>
<dbReference type="EMBL" id="JAEPRB010000105">
    <property type="protein sequence ID" value="KAG2221579.1"/>
    <property type="molecule type" value="Genomic_DNA"/>
</dbReference>
<comment type="similarity">
    <text evidence="2">Belongs to the UPF0014 family.</text>
</comment>
<sequence>MVDGGSPATPILDWFNVFTASIFVFFTAWISHSIGLRLGFPLIISSIRCVLQLTLMGFVLDDVLHVNNIKPVMLITVTLVLLGSYETVYHRTRRTLKGLFPIIFLVLLISNGVVCYLGVTLALNESPFWRPVTFIPVMGMLLGNSMGSIAMATGVCVDSITIHAPVIETRLSYGASRYEAVKTLAVQAIRVSMLPALTQLSVMGMINIPGMMTGQILAGMRVQEAVIYQEVIMFMVSASCGFGVLLTVCACMVLLVDSHHAIRKDRIIEAHPEFIRIICRQIYFGIQWLIRSCSQTTRRHHE</sequence>
<evidence type="ECO:0000256" key="5">
    <source>
        <dbReference type="ARBA" id="ARBA00023136"/>
    </source>
</evidence>
<dbReference type="InterPro" id="IPR005226">
    <property type="entry name" value="UPF0014_fam"/>
</dbReference>
<dbReference type="Pfam" id="PF03649">
    <property type="entry name" value="UPF0014"/>
    <property type="match status" value="1"/>
</dbReference>
<keyword evidence="3 6" id="KW-0812">Transmembrane</keyword>
<keyword evidence="8" id="KW-1185">Reference proteome</keyword>
<reference evidence="7 8" key="1">
    <citation type="submission" date="2020-12" db="EMBL/GenBank/DDBJ databases">
        <title>Metabolic potential, ecology and presence of endohyphal bacteria is reflected in genomic diversity of Mucoromycotina.</title>
        <authorList>
            <person name="Muszewska A."/>
            <person name="Okrasinska A."/>
            <person name="Steczkiewicz K."/>
            <person name="Drgas O."/>
            <person name="Orlowska M."/>
            <person name="Perlinska-Lenart U."/>
            <person name="Aleksandrzak-Piekarczyk T."/>
            <person name="Szatraj K."/>
            <person name="Zielenkiewicz U."/>
            <person name="Pilsyk S."/>
            <person name="Malc E."/>
            <person name="Mieczkowski P."/>
            <person name="Kruszewska J.S."/>
            <person name="Biernat P."/>
            <person name="Pawlowska J."/>
        </authorList>
    </citation>
    <scope>NUCLEOTIDE SEQUENCE [LARGE SCALE GENOMIC DNA]</scope>
    <source>
        <strain evidence="7 8">CBS 142.35</strain>
    </source>
</reference>
<feature type="transmembrane region" description="Helical" evidence="6">
    <location>
        <begin position="38"/>
        <end position="60"/>
    </location>
</feature>
<evidence type="ECO:0000256" key="3">
    <source>
        <dbReference type="ARBA" id="ARBA00022692"/>
    </source>
</evidence>
<feature type="transmembrane region" description="Helical" evidence="6">
    <location>
        <begin position="72"/>
        <end position="90"/>
    </location>
</feature>
<dbReference type="AlphaFoldDB" id="A0A8H7S122"/>
<keyword evidence="5 6" id="KW-0472">Membrane</keyword>
<feature type="transmembrane region" description="Helical" evidence="6">
    <location>
        <begin position="232"/>
        <end position="256"/>
    </location>
</feature>
<feature type="transmembrane region" description="Helical" evidence="6">
    <location>
        <begin position="102"/>
        <end position="123"/>
    </location>
</feature>
<organism evidence="7 8">
    <name type="scientific">Circinella minor</name>
    <dbReference type="NCBI Taxonomy" id="1195481"/>
    <lineage>
        <taxon>Eukaryota</taxon>
        <taxon>Fungi</taxon>
        <taxon>Fungi incertae sedis</taxon>
        <taxon>Mucoromycota</taxon>
        <taxon>Mucoromycotina</taxon>
        <taxon>Mucoromycetes</taxon>
        <taxon>Mucorales</taxon>
        <taxon>Lichtheimiaceae</taxon>
        <taxon>Circinella</taxon>
    </lineage>
</organism>
<feature type="transmembrane region" description="Helical" evidence="6">
    <location>
        <begin position="12"/>
        <end position="31"/>
    </location>
</feature>
<evidence type="ECO:0000313" key="8">
    <source>
        <dbReference type="Proteomes" id="UP000646827"/>
    </source>
</evidence>
<accession>A0A8H7S122</accession>
<comment type="subcellular location">
    <subcellularLocation>
        <location evidence="1">Membrane</location>
        <topology evidence="1">Multi-pass membrane protein</topology>
    </subcellularLocation>
</comment>
<feature type="transmembrane region" description="Helical" evidence="6">
    <location>
        <begin position="135"/>
        <end position="157"/>
    </location>
</feature>
<protein>
    <submittedName>
        <fullName evidence="7">Uncharacterized protein</fullName>
    </submittedName>
</protein>
<feature type="transmembrane region" description="Helical" evidence="6">
    <location>
        <begin position="200"/>
        <end position="220"/>
    </location>
</feature>
<dbReference type="PANTHER" id="PTHR30028">
    <property type="entry name" value="UPF0014 INNER MEMBRANE PROTEIN YBBM-RELATED"/>
    <property type="match status" value="1"/>
</dbReference>
<proteinExistence type="inferred from homology"/>
<dbReference type="PANTHER" id="PTHR30028:SF0">
    <property type="entry name" value="PROTEIN ALUMINUM SENSITIVE 3"/>
    <property type="match status" value="1"/>
</dbReference>
<evidence type="ECO:0000313" key="7">
    <source>
        <dbReference type="EMBL" id="KAG2221579.1"/>
    </source>
</evidence>
<gene>
    <name evidence="7" type="ORF">INT45_002593</name>
</gene>
<evidence type="ECO:0000256" key="2">
    <source>
        <dbReference type="ARBA" id="ARBA00005268"/>
    </source>
</evidence>
<evidence type="ECO:0000256" key="6">
    <source>
        <dbReference type="SAM" id="Phobius"/>
    </source>
</evidence>
<name>A0A8H7S122_9FUNG</name>
<dbReference type="OrthoDB" id="432685at2759"/>